<evidence type="ECO:0000259" key="3">
    <source>
        <dbReference type="Pfam" id="PF00582"/>
    </source>
</evidence>
<proteinExistence type="inferred from homology"/>
<comment type="subcellular location">
    <subcellularLocation>
        <location evidence="2">Cytoplasm</location>
    </subcellularLocation>
</comment>
<dbReference type="PRINTS" id="PR01438">
    <property type="entry name" value="UNVRSLSTRESS"/>
</dbReference>
<evidence type="ECO:0000313" key="4">
    <source>
        <dbReference type="EMBL" id="SDW55723.1"/>
    </source>
</evidence>
<dbReference type="EMBL" id="FNNH01000016">
    <property type="protein sequence ID" value="SDW55723.1"/>
    <property type="molecule type" value="Genomic_DNA"/>
</dbReference>
<dbReference type="Gene3D" id="3.40.50.620">
    <property type="entry name" value="HUPs"/>
    <property type="match status" value="1"/>
</dbReference>
<dbReference type="Proteomes" id="UP000183454">
    <property type="component" value="Unassembled WGS sequence"/>
</dbReference>
<dbReference type="CDD" id="cd00293">
    <property type="entry name" value="USP-like"/>
    <property type="match status" value="1"/>
</dbReference>
<dbReference type="PANTHER" id="PTHR46268">
    <property type="entry name" value="STRESS RESPONSE PROTEIN NHAX"/>
    <property type="match status" value="1"/>
</dbReference>
<dbReference type="PIRSF" id="PIRSF006276">
    <property type="entry name" value="UspA"/>
    <property type="match status" value="1"/>
</dbReference>
<dbReference type="AlphaFoldDB" id="A0A1H2UHS0"/>
<dbReference type="InterPro" id="IPR014729">
    <property type="entry name" value="Rossmann-like_a/b/a_fold"/>
</dbReference>
<reference evidence="4 5" key="1">
    <citation type="submission" date="2016-10" db="EMBL/GenBank/DDBJ databases">
        <authorList>
            <person name="de Groot N.N."/>
        </authorList>
    </citation>
    <scope>NUCLEOTIDE SEQUENCE [LARGE SCALE GENOMIC DNA]</scope>
    <source>
        <strain evidence="4 5">Nm110</strain>
    </source>
</reference>
<protein>
    <recommendedName>
        <fullName evidence="2">Universal stress protein</fullName>
    </recommendedName>
</protein>
<feature type="domain" description="UspA" evidence="3">
    <location>
        <begin position="1"/>
        <end position="144"/>
    </location>
</feature>
<comment type="similarity">
    <text evidence="1 2">Belongs to the universal stress protein A family.</text>
</comment>
<dbReference type="Pfam" id="PF00582">
    <property type="entry name" value="Usp"/>
    <property type="match status" value="1"/>
</dbReference>
<dbReference type="GO" id="GO:0005737">
    <property type="term" value="C:cytoplasm"/>
    <property type="evidence" value="ECO:0007669"/>
    <property type="project" value="UniProtKB-SubCell"/>
</dbReference>
<sequence length="153" mass="16838">MYRRILVPVDGSTTSNCALQEAIKLAQQHHAQLELVHVFEDILYWVDENYINYAELQETVRESSEKILIDAQALVQQGGLATGIKLLEAKGQRTANVIVAEAERWQADLIVIGTHGRTGFSRLLLGSVAEGVVRTAAIPVLLIRGHSHGSETK</sequence>
<evidence type="ECO:0000256" key="2">
    <source>
        <dbReference type="PIRNR" id="PIRNR006276"/>
    </source>
</evidence>
<keyword evidence="2" id="KW-0963">Cytoplasm</keyword>
<dbReference type="InterPro" id="IPR006015">
    <property type="entry name" value="Universal_stress_UspA"/>
</dbReference>
<organism evidence="4 5">
    <name type="scientific">Nitrosomonas communis</name>
    <dbReference type="NCBI Taxonomy" id="44574"/>
    <lineage>
        <taxon>Bacteria</taxon>
        <taxon>Pseudomonadati</taxon>
        <taxon>Pseudomonadota</taxon>
        <taxon>Betaproteobacteria</taxon>
        <taxon>Nitrosomonadales</taxon>
        <taxon>Nitrosomonadaceae</taxon>
        <taxon>Nitrosomonas</taxon>
    </lineage>
</organism>
<name>A0A1H2UHS0_9PROT</name>
<dbReference type="SUPFAM" id="SSF52402">
    <property type="entry name" value="Adenine nucleotide alpha hydrolases-like"/>
    <property type="match status" value="1"/>
</dbReference>
<dbReference type="PANTHER" id="PTHR46268:SF15">
    <property type="entry name" value="UNIVERSAL STRESS PROTEIN HP_0031"/>
    <property type="match status" value="1"/>
</dbReference>
<evidence type="ECO:0000313" key="5">
    <source>
        <dbReference type="Proteomes" id="UP000183454"/>
    </source>
</evidence>
<accession>A0A1H2UHS0</accession>
<dbReference type="InterPro" id="IPR006016">
    <property type="entry name" value="UspA"/>
</dbReference>
<gene>
    <name evidence="4" type="ORF">SAMN05421882_101618</name>
</gene>
<evidence type="ECO:0000256" key="1">
    <source>
        <dbReference type="ARBA" id="ARBA00008791"/>
    </source>
</evidence>
<dbReference type="RefSeq" id="WP_074666858.1">
    <property type="nucleotide sequence ID" value="NZ_FNNH01000016.1"/>
</dbReference>